<evidence type="ECO:0000256" key="16">
    <source>
        <dbReference type="SAM" id="Phobius"/>
    </source>
</evidence>
<dbReference type="Gene3D" id="3.30.200.20">
    <property type="entry name" value="Phosphorylase Kinase, domain 1"/>
    <property type="match status" value="1"/>
</dbReference>
<evidence type="ECO:0000259" key="18">
    <source>
        <dbReference type="PROSITE" id="PS51473"/>
    </source>
</evidence>
<dbReference type="FunFam" id="1.10.510.10:FF:000343">
    <property type="entry name" value="Cysteine-rich receptor-like protein kinase 28"/>
    <property type="match status" value="1"/>
</dbReference>
<dbReference type="SUPFAM" id="SSF56112">
    <property type="entry name" value="Protein kinase-like (PK-like)"/>
    <property type="match status" value="1"/>
</dbReference>
<feature type="transmembrane region" description="Helical" evidence="16">
    <location>
        <begin position="261"/>
        <end position="283"/>
    </location>
</feature>
<evidence type="ECO:0000256" key="12">
    <source>
        <dbReference type="ARBA" id="ARBA00023136"/>
    </source>
</evidence>
<dbReference type="PROSITE" id="PS00107">
    <property type="entry name" value="PROTEIN_KINASE_ATP"/>
    <property type="match status" value="1"/>
</dbReference>
<keyword evidence="5 16" id="KW-0812">Transmembrane</keyword>
<feature type="binding site" evidence="15">
    <location>
        <position position="346"/>
    </location>
    <ligand>
        <name>ATP</name>
        <dbReference type="ChEBI" id="CHEBI:30616"/>
    </ligand>
</feature>
<keyword evidence="2" id="KW-0723">Serine/threonine-protein kinase</keyword>
<evidence type="ECO:0000256" key="3">
    <source>
        <dbReference type="ARBA" id="ARBA00022553"/>
    </source>
</evidence>
<evidence type="ECO:0000256" key="9">
    <source>
        <dbReference type="ARBA" id="ARBA00022777"/>
    </source>
</evidence>
<gene>
    <name evidence="19" type="ORF">QVD17_17178</name>
</gene>
<dbReference type="GO" id="GO:0009737">
    <property type="term" value="P:response to abscisic acid"/>
    <property type="evidence" value="ECO:0007669"/>
    <property type="project" value="UniProtKB-ARBA"/>
</dbReference>
<keyword evidence="9" id="KW-0418">Kinase</keyword>
<dbReference type="InterPro" id="IPR002902">
    <property type="entry name" value="GNK2"/>
</dbReference>
<evidence type="ECO:0000256" key="8">
    <source>
        <dbReference type="ARBA" id="ARBA00022741"/>
    </source>
</evidence>
<feature type="domain" description="Protein kinase" evidence="17">
    <location>
        <begin position="318"/>
        <end position="595"/>
    </location>
</feature>
<dbReference type="InterPro" id="IPR011009">
    <property type="entry name" value="Kinase-like_dom_sf"/>
</dbReference>
<name>A0AAD8KRT8_TARER</name>
<evidence type="ECO:0000313" key="19">
    <source>
        <dbReference type="EMBL" id="KAK1428345.1"/>
    </source>
</evidence>
<keyword evidence="7" id="KW-0677">Repeat</keyword>
<dbReference type="PANTHER" id="PTHR27002:SF1104">
    <property type="entry name" value="CYSTEINE-RICH RECEPTOR-LIKE PROTEIN KINASE 27-RELATED"/>
    <property type="match status" value="1"/>
</dbReference>
<organism evidence="19 20">
    <name type="scientific">Tagetes erecta</name>
    <name type="common">African marigold</name>
    <dbReference type="NCBI Taxonomy" id="13708"/>
    <lineage>
        <taxon>Eukaryota</taxon>
        <taxon>Viridiplantae</taxon>
        <taxon>Streptophyta</taxon>
        <taxon>Embryophyta</taxon>
        <taxon>Tracheophyta</taxon>
        <taxon>Spermatophyta</taxon>
        <taxon>Magnoliopsida</taxon>
        <taxon>eudicotyledons</taxon>
        <taxon>Gunneridae</taxon>
        <taxon>Pentapetalae</taxon>
        <taxon>asterids</taxon>
        <taxon>campanulids</taxon>
        <taxon>Asterales</taxon>
        <taxon>Asteraceae</taxon>
        <taxon>Asteroideae</taxon>
        <taxon>Heliantheae alliance</taxon>
        <taxon>Tageteae</taxon>
        <taxon>Tagetes</taxon>
    </lineage>
</organism>
<evidence type="ECO:0000256" key="11">
    <source>
        <dbReference type="ARBA" id="ARBA00022989"/>
    </source>
</evidence>
<keyword evidence="6" id="KW-0732">Signal</keyword>
<keyword evidence="10 15" id="KW-0067">ATP-binding</keyword>
<dbReference type="InterPro" id="IPR017441">
    <property type="entry name" value="Protein_kinase_ATP_BS"/>
</dbReference>
<dbReference type="GO" id="GO:0005886">
    <property type="term" value="C:plasma membrane"/>
    <property type="evidence" value="ECO:0007669"/>
    <property type="project" value="TreeGrafter"/>
</dbReference>
<keyword evidence="3" id="KW-0597">Phosphoprotein</keyword>
<dbReference type="PANTHER" id="PTHR27002">
    <property type="entry name" value="RECEPTOR-LIKE SERINE/THREONINE-PROTEIN KINASE SD1-8"/>
    <property type="match status" value="1"/>
</dbReference>
<feature type="domain" description="Gnk2-homologous" evidence="18">
    <location>
        <begin position="122"/>
        <end position="229"/>
    </location>
</feature>
<evidence type="ECO:0000313" key="20">
    <source>
        <dbReference type="Proteomes" id="UP001229421"/>
    </source>
</evidence>
<evidence type="ECO:0000259" key="17">
    <source>
        <dbReference type="PROSITE" id="PS50011"/>
    </source>
</evidence>
<comment type="subcellular location">
    <subcellularLocation>
        <location evidence="1">Membrane</location>
        <topology evidence="1">Single-pass membrane protein</topology>
    </subcellularLocation>
</comment>
<evidence type="ECO:0000256" key="13">
    <source>
        <dbReference type="ARBA" id="ARBA00023170"/>
    </source>
</evidence>
<feature type="domain" description="Gnk2-homologous" evidence="18">
    <location>
        <begin position="13"/>
        <end position="115"/>
    </location>
</feature>
<dbReference type="FunFam" id="3.30.200.20:FF:000142">
    <property type="entry name" value="Cysteine-rich receptor-like protein kinase 10"/>
    <property type="match status" value="1"/>
</dbReference>
<dbReference type="SMART" id="SM00220">
    <property type="entry name" value="S_TKc"/>
    <property type="match status" value="1"/>
</dbReference>
<keyword evidence="13" id="KW-0675">Receptor</keyword>
<keyword evidence="14" id="KW-0325">Glycoprotein</keyword>
<reference evidence="19" key="1">
    <citation type="journal article" date="2023" name="bioRxiv">
        <title>Improved chromosome-level genome assembly for marigold (Tagetes erecta).</title>
        <authorList>
            <person name="Jiang F."/>
            <person name="Yuan L."/>
            <person name="Wang S."/>
            <person name="Wang H."/>
            <person name="Xu D."/>
            <person name="Wang A."/>
            <person name="Fan W."/>
        </authorList>
    </citation>
    <scope>NUCLEOTIDE SEQUENCE</scope>
    <source>
        <strain evidence="19">WSJ</strain>
        <tissue evidence="19">Leaf</tissue>
    </source>
</reference>
<dbReference type="PROSITE" id="PS51473">
    <property type="entry name" value="GNK2"/>
    <property type="match status" value="2"/>
</dbReference>
<dbReference type="EMBL" id="JAUHHV010000004">
    <property type="protein sequence ID" value="KAK1428345.1"/>
    <property type="molecule type" value="Genomic_DNA"/>
</dbReference>
<comment type="caution">
    <text evidence="19">The sequence shown here is derived from an EMBL/GenBank/DDBJ whole genome shotgun (WGS) entry which is preliminary data.</text>
</comment>
<evidence type="ECO:0000256" key="2">
    <source>
        <dbReference type="ARBA" id="ARBA00022527"/>
    </source>
</evidence>
<sequence>MFLTNFLIKAQPHYPFSICHNDSTYTPNSTYSINLAAALSSLPDTNSGYGFFNSSAGQVIDTANTVCLCRADVQLDICETCLKDSIYHLRRSCPNQREAVIYYEFCLLKYSDGSILGSNDMQRDFYPLNNFDSFPDKNKFNYILQPFMSKLRVETAAGGSLLKFARDNTTGPENTTLYGLTQCIPALSEAQCNDCLEYAINQMSACCDGRVGVILHMARCNARFEIYDFFGNQSILPAPSRPPSHVPPPPRGKKSNTSRTIITVIILTTSAIVIASICVSLVFRRKKNLAKKDHTMDVSTVESLQYTFQTIKAATNDFSESNKLGEGGFGSVYKGRLKTGEEIAVKRLSNDSRQGEIEFKNEVMLVAKLQHRNLVRFLGFSLEGTERLLIYEFMPNSSLDHIIFDPNKGALLDWPARNKIIKGVARGLLYLHEDSRLRIIHRDLKASNVLLDEEMNPKIADFGMARLFNHQETEGCTNRIVGTYGYMPPEYVINGQFSVKSDVFSFGVLVLEIITGQKNQCFKIDGRSEFLFSYAWRSWRYKTASDMIDPILMVESNSLQEIMRTIHIGLLCVQNNVVERPTMASVVHMFNSPFLTLQLPSEPAFFIGNSSTETNALINYSQRSSHSSGKDASISTLVAR</sequence>
<dbReference type="Pfam" id="PF00069">
    <property type="entry name" value="Pkinase"/>
    <property type="match status" value="1"/>
</dbReference>
<evidence type="ECO:0000256" key="7">
    <source>
        <dbReference type="ARBA" id="ARBA00022737"/>
    </source>
</evidence>
<dbReference type="PROSITE" id="PS50011">
    <property type="entry name" value="PROTEIN_KINASE_DOM"/>
    <property type="match status" value="1"/>
</dbReference>
<dbReference type="CDD" id="cd23509">
    <property type="entry name" value="Gnk2-like"/>
    <property type="match status" value="2"/>
</dbReference>
<evidence type="ECO:0000256" key="15">
    <source>
        <dbReference type="PROSITE-ProRule" id="PRU10141"/>
    </source>
</evidence>
<accession>A0AAD8KRT8</accession>
<dbReference type="GO" id="GO:0005524">
    <property type="term" value="F:ATP binding"/>
    <property type="evidence" value="ECO:0007669"/>
    <property type="project" value="UniProtKB-UniRule"/>
</dbReference>
<dbReference type="InterPro" id="IPR038408">
    <property type="entry name" value="GNK2_sf"/>
</dbReference>
<dbReference type="AlphaFoldDB" id="A0AAD8KRT8"/>
<dbReference type="GO" id="GO:0004674">
    <property type="term" value="F:protein serine/threonine kinase activity"/>
    <property type="evidence" value="ECO:0007669"/>
    <property type="project" value="UniProtKB-KW"/>
</dbReference>
<proteinExistence type="predicted"/>
<dbReference type="Proteomes" id="UP001229421">
    <property type="component" value="Unassembled WGS sequence"/>
</dbReference>
<keyword evidence="4" id="KW-0808">Transferase</keyword>
<dbReference type="Pfam" id="PF01657">
    <property type="entry name" value="Stress-antifung"/>
    <property type="match status" value="2"/>
</dbReference>
<evidence type="ECO:0000256" key="1">
    <source>
        <dbReference type="ARBA" id="ARBA00004167"/>
    </source>
</evidence>
<dbReference type="PROSITE" id="PS00108">
    <property type="entry name" value="PROTEIN_KINASE_ST"/>
    <property type="match status" value="1"/>
</dbReference>
<dbReference type="Gene3D" id="1.10.510.10">
    <property type="entry name" value="Transferase(Phosphotransferase) domain 1"/>
    <property type="match status" value="1"/>
</dbReference>
<keyword evidence="8 15" id="KW-0547">Nucleotide-binding</keyword>
<keyword evidence="11 16" id="KW-1133">Transmembrane helix</keyword>
<evidence type="ECO:0000256" key="5">
    <source>
        <dbReference type="ARBA" id="ARBA00022692"/>
    </source>
</evidence>
<dbReference type="Gene3D" id="3.30.430.20">
    <property type="entry name" value="Gnk2 domain, C-X8-C-X2-C motif"/>
    <property type="match status" value="2"/>
</dbReference>
<evidence type="ECO:0000256" key="4">
    <source>
        <dbReference type="ARBA" id="ARBA00022679"/>
    </source>
</evidence>
<evidence type="ECO:0000256" key="14">
    <source>
        <dbReference type="ARBA" id="ARBA00023180"/>
    </source>
</evidence>
<dbReference type="InterPro" id="IPR008271">
    <property type="entry name" value="Ser/Thr_kinase_AS"/>
</dbReference>
<evidence type="ECO:0000256" key="6">
    <source>
        <dbReference type="ARBA" id="ARBA00022729"/>
    </source>
</evidence>
<dbReference type="CDD" id="cd14066">
    <property type="entry name" value="STKc_IRAK"/>
    <property type="match status" value="1"/>
</dbReference>
<protein>
    <submittedName>
        <fullName evidence="19">Uncharacterized protein</fullName>
    </submittedName>
</protein>
<evidence type="ECO:0000256" key="10">
    <source>
        <dbReference type="ARBA" id="ARBA00022840"/>
    </source>
</evidence>
<dbReference type="InterPro" id="IPR000719">
    <property type="entry name" value="Prot_kinase_dom"/>
</dbReference>
<keyword evidence="20" id="KW-1185">Reference proteome</keyword>
<keyword evidence="12 16" id="KW-0472">Membrane</keyword>